<accession>A0A8S1P6Q4</accession>
<dbReference type="Proteomes" id="UP000692954">
    <property type="component" value="Unassembled WGS sequence"/>
</dbReference>
<organism evidence="1 2">
    <name type="scientific">Paramecium sonneborni</name>
    <dbReference type="NCBI Taxonomy" id="65129"/>
    <lineage>
        <taxon>Eukaryota</taxon>
        <taxon>Sar</taxon>
        <taxon>Alveolata</taxon>
        <taxon>Ciliophora</taxon>
        <taxon>Intramacronucleata</taxon>
        <taxon>Oligohymenophorea</taxon>
        <taxon>Peniculida</taxon>
        <taxon>Parameciidae</taxon>
        <taxon>Paramecium</taxon>
    </lineage>
</organism>
<reference evidence="1" key="1">
    <citation type="submission" date="2021-01" db="EMBL/GenBank/DDBJ databases">
        <authorList>
            <consortium name="Genoscope - CEA"/>
            <person name="William W."/>
        </authorList>
    </citation>
    <scope>NUCLEOTIDE SEQUENCE</scope>
</reference>
<evidence type="ECO:0000313" key="2">
    <source>
        <dbReference type="Proteomes" id="UP000692954"/>
    </source>
</evidence>
<gene>
    <name evidence="1" type="ORF">PSON_ATCC_30995.1.T0700309</name>
</gene>
<evidence type="ECO:0000313" key="1">
    <source>
        <dbReference type="EMBL" id="CAD8098787.1"/>
    </source>
</evidence>
<proteinExistence type="predicted"/>
<protein>
    <submittedName>
        <fullName evidence="1">Uncharacterized protein</fullName>
    </submittedName>
</protein>
<dbReference type="EMBL" id="CAJJDN010000070">
    <property type="protein sequence ID" value="CAD8098787.1"/>
    <property type="molecule type" value="Genomic_DNA"/>
</dbReference>
<sequence>MLMKCQLNQQKMKDKINMELQINWNRCQPSLMQRNSQFSLNRVLIKLKQYIYLSPVRLINLASSILDNVHDEKLELGFKKYCLFAALYFQNIKDFQRLDDKVVHSQNTFFKPSKIGIIMRN</sequence>
<comment type="caution">
    <text evidence="1">The sequence shown here is derived from an EMBL/GenBank/DDBJ whole genome shotgun (WGS) entry which is preliminary data.</text>
</comment>
<name>A0A8S1P6Q4_9CILI</name>
<keyword evidence="2" id="KW-1185">Reference proteome</keyword>
<dbReference type="AlphaFoldDB" id="A0A8S1P6Q4"/>